<evidence type="ECO:0000313" key="1">
    <source>
        <dbReference type="EMBL" id="ELA45874.1"/>
    </source>
</evidence>
<dbReference type="STRING" id="948595.L2GQJ4"/>
<dbReference type="SUPFAM" id="SSF81382">
    <property type="entry name" value="Skp1 dimerisation domain-like"/>
    <property type="match status" value="1"/>
</dbReference>
<dbReference type="GO" id="GO:0006511">
    <property type="term" value="P:ubiquitin-dependent protein catabolic process"/>
    <property type="evidence" value="ECO:0007669"/>
    <property type="project" value="InterPro"/>
</dbReference>
<protein>
    <recommendedName>
        <fullName evidence="3">SKP1 component POZ domain-containing protein</fullName>
    </recommendedName>
</protein>
<name>L2GQJ4_VAVCU</name>
<accession>L2GQJ4</accession>
<dbReference type="Gene3D" id="3.30.710.10">
    <property type="entry name" value="Potassium Channel Kv1.1, Chain A"/>
    <property type="match status" value="1"/>
</dbReference>
<dbReference type="OMA" id="ICNGANY"/>
<dbReference type="AlphaFoldDB" id="L2GQJ4"/>
<dbReference type="RefSeq" id="XP_008075645.1">
    <property type="nucleotide sequence ID" value="XM_008077454.1"/>
</dbReference>
<dbReference type="OrthoDB" id="2342932at2759"/>
<dbReference type="HOGENOM" id="CLU_059252_4_2_1"/>
<evidence type="ECO:0008006" key="3">
    <source>
        <dbReference type="Google" id="ProtNLM"/>
    </source>
</evidence>
<keyword evidence="2" id="KW-1185">Reference proteome</keyword>
<dbReference type="InterPro" id="IPR036296">
    <property type="entry name" value="SKP1-like_dim_sf"/>
</dbReference>
<dbReference type="GeneID" id="19880497"/>
<reference evidence="2" key="1">
    <citation type="submission" date="2011-03" db="EMBL/GenBank/DDBJ databases">
        <title>The genome sequence of Vavraia culicis strain floridensis.</title>
        <authorList>
            <consortium name="The Broad Institute Genome Sequencing Platform"/>
            <person name="Cuomo C."/>
            <person name="Becnel J."/>
            <person name="Sanscrainte N."/>
            <person name="Young S.K."/>
            <person name="Zeng Q."/>
            <person name="Gargeya S."/>
            <person name="Fitzgerald M."/>
            <person name="Haas B."/>
            <person name="Abouelleil A."/>
            <person name="Alvarado L."/>
            <person name="Arachchi H.M."/>
            <person name="Berlin A."/>
            <person name="Chapman S.B."/>
            <person name="Gearin G."/>
            <person name="Goldberg J."/>
            <person name="Griggs A."/>
            <person name="Gujja S."/>
            <person name="Hansen M."/>
            <person name="Heiman D."/>
            <person name="Howarth C."/>
            <person name="Larimer J."/>
            <person name="Lui A."/>
            <person name="MacDonald P.J.P."/>
            <person name="McCowen C."/>
            <person name="Montmayeur A."/>
            <person name="Murphy C."/>
            <person name="Neiman D."/>
            <person name="Pearson M."/>
            <person name="Priest M."/>
            <person name="Roberts A."/>
            <person name="Saif S."/>
            <person name="Shea T."/>
            <person name="Sisk P."/>
            <person name="Stolte C."/>
            <person name="Sykes S."/>
            <person name="Wortman J."/>
            <person name="Nusbaum C."/>
            <person name="Birren B."/>
        </authorList>
    </citation>
    <scope>NUCLEOTIDE SEQUENCE [LARGE SCALE GENOMIC DNA]</scope>
    <source>
        <strain evidence="2">floridensis</strain>
    </source>
</reference>
<gene>
    <name evidence="1" type="ORF">VCUG_02637</name>
</gene>
<organism evidence="1 2">
    <name type="scientific">Vavraia culicis (isolate floridensis)</name>
    <name type="common">Microsporidian parasite</name>
    <dbReference type="NCBI Taxonomy" id="948595"/>
    <lineage>
        <taxon>Eukaryota</taxon>
        <taxon>Fungi</taxon>
        <taxon>Fungi incertae sedis</taxon>
        <taxon>Microsporidia</taxon>
        <taxon>Pleistophoridae</taxon>
        <taxon>Vavraia</taxon>
    </lineage>
</organism>
<dbReference type="InParanoid" id="L2GQJ4"/>
<proteinExistence type="predicted"/>
<dbReference type="Proteomes" id="UP000011081">
    <property type="component" value="Unassembled WGS sequence"/>
</dbReference>
<dbReference type="VEuPathDB" id="MicrosporidiaDB:VCUG_02637"/>
<sequence>MQLDVMTTDKRLYTIPEKMVNDCILFRDIVNMTDQCSPINILMHSSVLEFIMGFSEINTINLPENYDATQIVFPQAVFDFINSLDFPTLNDICTAANYLYYPALLELCCKVISKKLRDIEVVSGETANELTWISSDEDS</sequence>
<evidence type="ECO:0000313" key="2">
    <source>
        <dbReference type="Proteomes" id="UP000011081"/>
    </source>
</evidence>
<dbReference type="InterPro" id="IPR011333">
    <property type="entry name" value="SKP1/BTB/POZ_sf"/>
</dbReference>
<dbReference type="EMBL" id="GL877495">
    <property type="protein sequence ID" value="ELA45874.1"/>
    <property type="molecule type" value="Genomic_DNA"/>
</dbReference>